<dbReference type="SUPFAM" id="SSF52283">
    <property type="entry name" value="Formate/glycerate dehydrogenase catalytic domain-like"/>
    <property type="match status" value="1"/>
</dbReference>
<sequence length="354" mass="36671">MIPAPATASAATESDASGSAAAEPAATASVAVDSAATDSAATGSAPVVLLPYPAEQVPGLPDGLELHTFDGDACDGRPGPPPAELLARVEMLVTPYLRTGTVLPFLGSMPRLRVVQTQTAGVDDIAPHLPAGVTLCNARGVHDASTAELAVALALASLRDLPGFVRGQDAEQWRSGFYPALADKRVLIVGYGSVGAAIEARLLPFEVEVTRVARTARTAPQGPVHSLAELPELLPHADVVILAVPLTDQTRHLVDARFLAAMRDGALLVNVARGAVVRTDDLLAELTVGRLRAALDVTDPEPLPAGHPLWHAPGVLISPHVGGSSSAFLPRAQRLIGAQLTRFANGEPLENVMN</sequence>
<feature type="domain" description="D-isomer specific 2-hydroxyacid dehydrogenase NAD-binding" evidence="7">
    <location>
        <begin position="151"/>
        <end position="322"/>
    </location>
</feature>
<dbReference type="Proteomes" id="UP000319103">
    <property type="component" value="Unassembled WGS sequence"/>
</dbReference>
<dbReference type="InterPro" id="IPR006139">
    <property type="entry name" value="D-isomer_2_OHA_DH_cat_dom"/>
</dbReference>
<dbReference type="AlphaFoldDB" id="A0A540VYJ3"/>
<keyword evidence="3" id="KW-0520">NAD</keyword>
<feature type="domain" description="D-isomer specific 2-hydroxyacid dehydrogenase catalytic" evidence="6">
    <location>
        <begin position="104"/>
        <end position="354"/>
    </location>
</feature>
<gene>
    <name evidence="8" type="ORF">E6W39_05380</name>
</gene>
<dbReference type="PANTHER" id="PTHR43333:SF1">
    <property type="entry name" value="D-ISOMER SPECIFIC 2-HYDROXYACID DEHYDROGENASE NAD-BINDING DOMAIN-CONTAINING PROTEIN"/>
    <property type="match status" value="1"/>
</dbReference>
<dbReference type="Pfam" id="PF02826">
    <property type="entry name" value="2-Hacid_dh_C"/>
    <property type="match status" value="1"/>
</dbReference>
<dbReference type="PANTHER" id="PTHR43333">
    <property type="entry name" value="2-HACID_DH_C DOMAIN-CONTAINING PROTEIN"/>
    <property type="match status" value="1"/>
</dbReference>
<evidence type="ECO:0000256" key="1">
    <source>
        <dbReference type="ARBA" id="ARBA00005854"/>
    </source>
</evidence>
<protein>
    <submittedName>
        <fullName evidence="8">2-hydroxyacid dehydrogenase</fullName>
    </submittedName>
</protein>
<dbReference type="CDD" id="cd12166">
    <property type="entry name" value="2-Hacid_dh_7"/>
    <property type="match status" value="1"/>
</dbReference>
<organism evidence="8 9">
    <name type="scientific">Kitasatospora acidiphila</name>
    <dbReference type="NCBI Taxonomy" id="2567942"/>
    <lineage>
        <taxon>Bacteria</taxon>
        <taxon>Bacillati</taxon>
        <taxon>Actinomycetota</taxon>
        <taxon>Actinomycetes</taxon>
        <taxon>Kitasatosporales</taxon>
        <taxon>Streptomycetaceae</taxon>
        <taxon>Kitasatospora</taxon>
    </lineage>
</organism>
<evidence type="ECO:0000313" key="9">
    <source>
        <dbReference type="Proteomes" id="UP000319103"/>
    </source>
</evidence>
<dbReference type="FunFam" id="3.40.50.720:FF:000593">
    <property type="entry name" value="Dihydrofolate reductase"/>
    <property type="match status" value="1"/>
</dbReference>
<keyword evidence="2 4" id="KW-0560">Oxidoreductase</keyword>
<feature type="region of interest" description="Disordered" evidence="5">
    <location>
        <begin position="1"/>
        <end position="20"/>
    </location>
</feature>
<dbReference type="Pfam" id="PF00389">
    <property type="entry name" value="2-Hacid_dh"/>
    <property type="match status" value="1"/>
</dbReference>
<dbReference type="GO" id="GO:0051287">
    <property type="term" value="F:NAD binding"/>
    <property type="evidence" value="ECO:0007669"/>
    <property type="project" value="InterPro"/>
</dbReference>
<name>A0A540VYJ3_9ACTN</name>
<dbReference type="OrthoDB" id="4324715at2"/>
<dbReference type="InterPro" id="IPR036291">
    <property type="entry name" value="NAD(P)-bd_dom_sf"/>
</dbReference>
<comment type="similarity">
    <text evidence="1 4">Belongs to the D-isomer specific 2-hydroxyacid dehydrogenase family.</text>
</comment>
<evidence type="ECO:0000256" key="4">
    <source>
        <dbReference type="RuleBase" id="RU003719"/>
    </source>
</evidence>
<reference evidence="8 9" key="1">
    <citation type="submission" date="2019-06" db="EMBL/GenBank/DDBJ databases">
        <title>Description of Kitasatospora acidophila sp. nov. isolated from pine grove soil, and reclassification of Streptomyces novaecaesareae to Kitasatospora novaeceasareae comb. nov.</title>
        <authorList>
            <person name="Kim M.J."/>
        </authorList>
    </citation>
    <scope>NUCLEOTIDE SEQUENCE [LARGE SCALE GENOMIC DNA]</scope>
    <source>
        <strain evidence="8 9">MMS16-CNU292</strain>
    </source>
</reference>
<comment type="caution">
    <text evidence="8">The sequence shown here is derived from an EMBL/GenBank/DDBJ whole genome shotgun (WGS) entry which is preliminary data.</text>
</comment>
<evidence type="ECO:0000256" key="5">
    <source>
        <dbReference type="SAM" id="MobiDB-lite"/>
    </source>
</evidence>
<dbReference type="GO" id="GO:0016616">
    <property type="term" value="F:oxidoreductase activity, acting on the CH-OH group of donors, NAD or NADP as acceptor"/>
    <property type="evidence" value="ECO:0007669"/>
    <property type="project" value="InterPro"/>
</dbReference>
<dbReference type="SUPFAM" id="SSF51735">
    <property type="entry name" value="NAD(P)-binding Rossmann-fold domains"/>
    <property type="match status" value="1"/>
</dbReference>
<proteinExistence type="inferred from homology"/>
<dbReference type="InterPro" id="IPR006140">
    <property type="entry name" value="D-isomer_DH_NAD-bd"/>
</dbReference>
<dbReference type="EMBL" id="VIGB01000003">
    <property type="protein sequence ID" value="TQF01787.1"/>
    <property type="molecule type" value="Genomic_DNA"/>
</dbReference>
<evidence type="ECO:0000259" key="6">
    <source>
        <dbReference type="Pfam" id="PF00389"/>
    </source>
</evidence>
<keyword evidence="9" id="KW-1185">Reference proteome</keyword>
<accession>A0A540VYJ3</accession>
<evidence type="ECO:0000256" key="3">
    <source>
        <dbReference type="ARBA" id="ARBA00023027"/>
    </source>
</evidence>
<evidence type="ECO:0000256" key="2">
    <source>
        <dbReference type="ARBA" id="ARBA00023002"/>
    </source>
</evidence>
<dbReference type="Gene3D" id="3.40.50.720">
    <property type="entry name" value="NAD(P)-binding Rossmann-like Domain"/>
    <property type="match status" value="2"/>
</dbReference>
<evidence type="ECO:0000259" key="7">
    <source>
        <dbReference type="Pfam" id="PF02826"/>
    </source>
</evidence>
<evidence type="ECO:0000313" key="8">
    <source>
        <dbReference type="EMBL" id="TQF01787.1"/>
    </source>
</evidence>